<proteinExistence type="predicted"/>
<evidence type="ECO:0000313" key="1">
    <source>
        <dbReference type="EMBL" id="QEO18790.1"/>
    </source>
</evidence>
<keyword evidence="1" id="KW-0614">Plasmid</keyword>
<organism evidence="1 2">
    <name type="scientific">Acetobacter vaccinii</name>
    <dbReference type="NCBI Taxonomy" id="2592655"/>
    <lineage>
        <taxon>Bacteria</taxon>
        <taxon>Pseudomonadati</taxon>
        <taxon>Pseudomonadota</taxon>
        <taxon>Alphaproteobacteria</taxon>
        <taxon>Acetobacterales</taxon>
        <taxon>Acetobacteraceae</taxon>
        <taxon>Acetobacter</taxon>
    </lineage>
</organism>
<reference evidence="1 2" key="1">
    <citation type="submission" date="2019-09" db="EMBL/GenBank/DDBJ databases">
        <title>Genome sequencing of strain KACC 21233.</title>
        <authorList>
            <person name="Heo J."/>
            <person name="Kim S.-J."/>
            <person name="Kim J.-S."/>
            <person name="Hong S.-B."/>
            <person name="Kwon S.-W."/>
        </authorList>
    </citation>
    <scope>NUCLEOTIDE SEQUENCE [LARGE SCALE GENOMIC DNA]</scope>
    <source>
        <strain evidence="1 2">KACC 21233</strain>
        <plasmid evidence="1 2">unnamed1</plasmid>
    </source>
</reference>
<dbReference type="AlphaFoldDB" id="A0A5C1YU33"/>
<gene>
    <name evidence="1" type="ORF">FLP30_12975</name>
</gene>
<geneLocation type="plasmid" evidence="1">
    <name>unnamed1</name>
</geneLocation>
<dbReference type="KEGG" id="acek:FLP30_12975"/>
<keyword evidence="2" id="KW-1185">Reference proteome</keyword>
<dbReference type="OrthoDB" id="9774608at2"/>
<dbReference type="EMBL" id="CP043507">
    <property type="protein sequence ID" value="QEO18790.1"/>
    <property type="molecule type" value="Genomic_DNA"/>
</dbReference>
<protein>
    <submittedName>
        <fullName evidence="1">Uncharacterized protein</fullName>
    </submittedName>
</protein>
<dbReference type="Proteomes" id="UP000324536">
    <property type="component" value="Plasmid unnamed1"/>
</dbReference>
<accession>A0A5C1YU33</accession>
<sequence>MMPIDGTNIYGNASKYRSIRFNRTEELHENLTTAIAILIECAETADTTDTDHQVLPEEPARAG</sequence>
<name>A0A5C1YU33_9PROT</name>
<evidence type="ECO:0000313" key="2">
    <source>
        <dbReference type="Proteomes" id="UP000324536"/>
    </source>
</evidence>